<sequence>MERSRCKTCNSSSVIRDDVSDILVCSNCGTVIELYTFDAQIFTSSGPTGTFIRVGTSGVGSSLNYREKKVFDANNLIEDVTSRLGLSSTSSERVKEMIHDITEGEFGSGDWFQVLIAACSYVFSRRENCPLPITEVASLMGQDQHELGRMVARVVDFLELRGKLPIVDVVAMFERAIRRFSRFSNLGRDFVDRMRKQGVFLIQCATKCFLTTGRRPVPMIVAILVFLVELNGIEPVDIRDVAEEFHAVVSTCKLRHKELLDTIVEAAHMLPWGKDVTAKNLMKSAPLAMQYMEMKSMVRMQKDSASREGRGLDLGDVVKECLRSNVYQLDDDCEDDDDDQKYYLTGSKGRGDMEVNISPECLYLAYSKFLEEGRSVSTKANQKGNKRRAMVGFDLGACTEWWKGESPLSRKLMLKEMIETDVGLDALPPSYINGQLAKKKRRDKINNAKNRITRVMDPSLATSMEIQSRDSMHSGSPDTCGQASKKKEKKRKLSCQGRDVIDWEDFIIEMLLLHQVKEEEIEKGHYRTLLDLYVFNSGLLER</sequence>
<evidence type="ECO:0000313" key="2">
    <source>
        <dbReference type="Proteomes" id="UP001057402"/>
    </source>
</evidence>
<accession>A0ACB9QMH1</accession>
<evidence type="ECO:0000313" key="1">
    <source>
        <dbReference type="EMBL" id="KAI4367308.1"/>
    </source>
</evidence>
<organism evidence="1 2">
    <name type="scientific">Melastoma candidum</name>
    <dbReference type="NCBI Taxonomy" id="119954"/>
    <lineage>
        <taxon>Eukaryota</taxon>
        <taxon>Viridiplantae</taxon>
        <taxon>Streptophyta</taxon>
        <taxon>Embryophyta</taxon>
        <taxon>Tracheophyta</taxon>
        <taxon>Spermatophyta</taxon>
        <taxon>Magnoliopsida</taxon>
        <taxon>eudicotyledons</taxon>
        <taxon>Gunneridae</taxon>
        <taxon>Pentapetalae</taxon>
        <taxon>rosids</taxon>
        <taxon>malvids</taxon>
        <taxon>Myrtales</taxon>
        <taxon>Melastomataceae</taxon>
        <taxon>Melastomatoideae</taxon>
        <taxon>Melastomateae</taxon>
        <taxon>Melastoma</taxon>
    </lineage>
</organism>
<gene>
    <name evidence="1" type="ORF">MLD38_023059</name>
</gene>
<name>A0ACB9QMH1_9MYRT</name>
<reference evidence="2" key="1">
    <citation type="journal article" date="2023" name="Front. Plant Sci.">
        <title>Chromosomal-level genome assembly of Melastoma candidum provides insights into trichome evolution.</title>
        <authorList>
            <person name="Zhong Y."/>
            <person name="Wu W."/>
            <person name="Sun C."/>
            <person name="Zou P."/>
            <person name="Liu Y."/>
            <person name="Dai S."/>
            <person name="Zhou R."/>
        </authorList>
    </citation>
    <scope>NUCLEOTIDE SEQUENCE [LARGE SCALE GENOMIC DNA]</scope>
</reference>
<keyword evidence="2" id="KW-1185">Reference proteome</keyword>
<proteinExistence type="predicted"/>
<dbReference type="EMBL" id="CM042885">
    <property type="protein sequence ID" value="KAI4367308.1"/>
    <property type="molecule type" value="Genomic_DNA"/>
</dbReference>
<comment type="caution">
    <text evidence="1">The sequence shown here is derived from an EMBL/GenBank/DDBJ whole genome shotgun (WGS) entry which is preliminary data.</text>
</comment>
<dbReference type="Proteomes" id="UP001057402">
    <property type="component" value="Chromosome 6"/>
</dbReference>
<protein>
    <submittedName>
        <fullName evidence="1">Uncharacterized protein</fullName>
    </submittedName>
</protein>